<reference evidence="1" key="2">
    <citation type="journal article" date="2022" name="New Phytol.">
        <title>Evolutionary transition to the ectomycorrhizal habit in the genomes of a hyperdiverse lineage of mushroom-forming fungi.</title>
        <authorList>
            <person name="Looney B."/>
            <person name="Miyauchi S."/>
            <person name="Morin E."/>
            <person name="Drula E."/>
            <person name="Courty P.E."/>
            <person name="Kohler A."/>
            <person name="Kuo A."/>
            <person name="LaButti K."/>
            <person name="Pangilinan J."/>
            <person name="Lipzen A."/>
            <person name="Riley R."/>
            <person name="Andreopoulos W."/>
            <person name="He G."/>
            <person name="Johnson J."/>
            <person name="Nolan M."/>
            <person name="Tritt A."/>
            <person name="Barry K.W."/>
            <person name="Grigoriev I.V."/>
            <person name="Nagy L.G."/>
            <person name="Hibbett D."/>
            <person name="Henrissat B."/>
            <person name="Matheny P.B."/>
            <person name="Labbe J."/>
            <person name="Martin F.M."/>
        </authorList>
    </citation>
    <scope>NUCLEOTIDE SEQUENCE</scope>
    <source>
        <strain evidence="1">EC-137</strain>
    </source>
</reference>
<sequence>MESNKDEALRALALAQRKRDTGDVVGARKLANKSLALFATPEAQRFLDSLPDSSSSSSFTAASSTASEPHPSAAGARHRTKEKEAPEKKREYTAENVAVVKRVRACRVTEYYGILDLKRDCEESDVKKAYRKLALALHPDKNGAPGADEAFKMVSKAFQVLSDPDKRAQYDRHGSDPESRFSGMSSRASSASFANGSPFGGGGGMAFDGEISPEDLFNMFFGSGMGGQGTTFGGAPGACQIFASFGQRGFTTTRVYTNGPRQRGGAPQQQEPLTPRQLLTNLLPILILFAFTIFSALPSVFSTSPPPDPHFAFTPSTRFNVERHTSGLGVTYHVNSAEFATHPIAAELARSDSNKGKAPALMRFEEHVDRTYAHQKYAECQRGMDSKRRRREAKIGLFGIGTDWEEVTKIDQENVEACEFLKAKGLLN</sequence>
<proteinExistence type="predicted"/>
<evidence type="ECO:0000313" key="2">
    <source>
        <dbReference type="Proteomes" id="UP000814128"/>
    </source>
</evidence>
<keyword evidence="2" id="KW-1185">Reference proteome</keyword>
<comment type="caution">
    <text evidence="1">The sequence shown here is derived from an EMBL/GenBank/DDBJ whole genome shotgun (WGS) entry which is preliminary data.</text>
</comment>
<organism evidence="1 2">
    <name type="scientific">Vararia minispora EC-137</name>
    <dbReference type="NCBI Taxonomy" id="1314806"/>
    <lineage>
        <taxon>Eukaryota</taxon>
        <taxon>Fungi</taxon>
        <taxon>Dikarya</taxon>
        <taxon>Basidiomycota</taxon>
        <taxon>Agaricomycotina</taxon>
        <taxon>Agaricomycetes</taxon>
        <taxon>Russulales</taxon>
        <taxon>Lachnocladiaceae</taxon>
        <taxon>Vararia</taxon>
    </lineage>
</organism>
<gene>
    <name evidence="1" type="ORF">K488DRAFT_46628</name>
</gene>
<dbReference type="EMBL" id="MU273509">
    <property type="protein sequence ID" value="KAI0033931.1"/>
    <property type="molecule type" value="Genomic_DNA"/>
</dbReference>
<protein>
    <submittedName>
        <fullName evidence="1">Uncharacterized protein</fullName>
    </submittedName>
</protein>
<reference evidence="1" key="1">
    <citation type="submission" date="2021-02" db="EMBL/GenBank/DDBJ databases">
        <authorList>
            <consortium name="DOE Joint Genome Institute"/>
            <person name="Ahrendt S."/>
            <person name="Looney B.P."/>
            <person name="Miyauchi S."/>
            <person name="Morin E."/>
            <person name="Drula E."/>
            <person name="Courty P.E."/>
            <person name="Chicoki N."/>
            <person name="Fauchery L."/>
            <person name="Kohler A."/>
            <person name="Kuo A."/>
            <person name="Labutti K."/>
            <person name="Pangilinan J."/>
            <person name="Lipzen A."/>
            <person name="Riley R."/>
            <person name="Andreopoulos W."/>
            <person name="He G."/>
            <person name="Johnson J."/>
            <person name="Barry K.W."/>
            <person name="Grigoriev I.V."/>
            <person name="Nagy L."/>
            <person name="Hibbett D."/>
            <person name="Henrissat B."/>
            <person name="Matheny P.B."/>
            <person name="Labbe J."/>
            <person name="Martin F."/>
        </authorList>
    </citation>
    <scope>NUCLEOTIDE SEQUENCE</scope>
    <source>
        <strain evidence="1">EC-137</strain>
    </source>
</reference>
<dbReference type="Proteomes" id="UP000814128">
    <property type="component" value="Unassembled WGS sequence"/>
</dbReference>
<name>A0ACB8QR77_9AGAM</name>
<evidence type="ECO:0000313" key="1">
    <source>
        <dbReference type="EMBL" id="KAI0033931.1"/>
    </source>
</evidence>
<accession>A0ACB8QR77</accession>